<name>A0ABW8CI79_9ACTN</name>
<dbReference type="EMBL" id="JBITYG010000016">
    <property type="protein sequence ID" value="MFI9106164.1"/>
    <property type="molecule type" value="Genomic_DNA"/>
</dbReference>
<keyword evidence="3" id="KW-1185">Reference proteome</keyword>
<proteinExistence type="predicted"/>
<evidence type="ECO:0000313" key="3">
    <source>
        <dbReference type="Proteomes" id="UP001614394"/>
    </source>
</evidence>
<protein>
    <submittedName>
        <fullName evidence="2">Uncharacterized protein</fullName>
    </submittedName>
</protein>
<evidence type="ECO:0000313" key="2">
    <source>
        <dbReference type="EMBL" id="MFI9106164.1"/>
    </source>
</evidence>
<feature type="region of interest" description="Disordered" evidence="1">
    <location>
        <begin position="101"/>
        <end position="121"/>
    </location>
</feature>
<sequence length="170" mass="18083">MVASDRHELVTALARSMVEAAAPQELAFFGPVAAAFARDPDRVLVGRHRPDQVLGADLDTVVTLISPVALAVASSTYRHLLDRTGDALVRRGRSGLGSLMRRLSRGRGRTGDPDDADGGTSPAAVTFDEGQLAEVKEAATVQARALGLDEEQVDLLVAALMANLDRQERE</sequence>
<accession>A0ABW8CI79</accession>
<evidence type="ECO:0000256" key="1">
    <source>
        <dbReference type="SAM" id="MobiDB-lite"/>
    </source>
</evidence>
<gene>
    <name evidence="2" type="ORF">ACIGXA_37230</name>
</gene>
<dbReference type="Proteomes" id="UP001614394">
    <property type="component" value="Unassembled WGS sequence"/>
</dbReference>
<comment type="caution">
    <text evidence="2">The sequence shown here is derived from an EMBL/GenBank/DDBJ whole genome shotgun (WGS) entry which is preliminary data.</text>
</comment>
<dbReference type="RefSeq" id="WP_399657446.1">
    <property type="nucleotide sequence ID" value="NZ_JBITYG010000016.1"/>
</dbReference>
<reference evidence="2 3" key="1">
    <citation type="submission" date="2024-10" db="EMBL/GenBank/DDBJ databases">
        <title>The Natural Products Discovery Center: Release of the First 8490 Sequenced Strains for Exploring Actinobacteria Biosynthetic Diversity.</title>
        <authorList>
            <person name="Kalkreuter E."/>
            <person name="Kautsar S.A."/>
            <person name="Yang D."/>
            <person name="Bader C.D."/>
            <person name="Teijaro C.N."/>
            <person name="Fluegel L."/>
            <person name="Davis C.M."/>
            <person name="Simpson J.R."/>
            <person name="Lauterbach L."/>
            <person name="Steele A.D."/>
            <person name="Gui C."/>
            <person name="Meng S."/>
            <person name="Li G."/>
            <person name="Viehrig K."/>
            <person name="Ye F."/>
            <person name="Su P."/>
            <person name="Kiefer A.F."/>
            <person name="Nichols A."/>
            <person name="Cepeda A.J."/>
            <person name="Yan W."/>
            <person name="Fan B."/>
            <person name="Jiang Y."/>
            <person name="Adhikari A."/>
            <person name="Zheng C.-J."/>
            <person name="Schuster L."/>
            <person name="Cowan T.M."/>
            <person name="Smanski M.J."/>
            <person name="Chevrette M.G."/>
            <person name="De Carvalho L.P.S."/>
            <person name="Shen B."/>
        </authorList>
    </citation>
    <scope>NUCLEOTIDE SEQUENCE [LARGE SCALE GENOMIC DNA]</scope>
    <source>
        <strain evidence="2 3">NPDC053399</strain>
    </source>
</reference>
<organism evidence="2 3">
    <name type="scientific">Streptomyces fildesensis</name>
    <dbReference type="NCBI Taxonomy" id="375757"/>
    <lineage>
        <taxon>Bacteria</taxon>
        <taxon>Bacillati</taxon>
        <taxon>Actinomycetota</taxon>
        <taxon>Actinomycetes</taxon>
        <taxon>Kitasatosporales</taxon>
        <taxon>Streptomycetaceae</taxon>
        <taxon>Streptomyces</taxon>
    </lineage>
</organism>